<sequence>MVVQISILDSSEFDGTTWYSIRVIEDLREWLCKKRYSQFLELDALLASVPLQRLPLPPKGTVGIRKMLNLGNFNEERQRGLASYLTYLAGQIQSLAQVPALSAFLAPSPLGQPVAAQPGVVQPVMAQPVPGTAVTAQAQQAFQASAPVATPVATPVAVPVTPVVTGVAVASPYATPATAQPYPQQAYPVQANAVPASGGASGGGFGAGLLGAGAVAGVLAGVAGAAMMHGSGHSSHHDYCYKCEGRGFRHNSTMNHDERPDKRCFFCEDCDACRGRGMGRASPRHHHGHHHHHGHGGGFIGFGGRQECFKCEGKGFFHDSSMNHDAGPNSRCFFCKDCSGCKGRGHIEAATPWSKHGQMCTHCHGHGFVHESSMNHDKARDEKCFFCKDCRKCHGKGHL</sequence>
<dbReference type="Gene3D" id="3.30.1520.10">
    <property type="entry name" value="Phox-like domain"/>
    <property type="match status" value="1"/>
</dbReference>
<name>A0A812X0G4_9DINO</name>
<dbReference type="InterPro" id="IPR036871">
    <property type="entry name" value="PX_dom_sf"/>
</dbReference>
<dbReference type="GO" id="GO:0035091">
    <property type="term" value="F:phosphatidylinositol binding"/>
    <property type="evidence" value="ECO:0007669"/>
    <property type="project" value="InterPro"/>
</dbReference>
<dbReference type="CDD" id="cd06093">
    <property type="entry name" value="PX_domain"/>
    <property type="match status" value="1"/>
</dbReference>
<evidence type="ECO:0000313" key="2">
    <source>
        <dbReference type="EMBL" id="CAE7710909.1"/>
    </source>
</evidence>
<dbReference type="InterPro" id="IPR001683">
    <property type="entry name" value="PX_dom"/>
</dbReference>
<organism evidence="2 3">
    <name type="scientific">Symbiodinium necroappetens</name>
    <dbReference type="NCBI Taxonomy" id="1628268"/>
    <lineage>
        <taxon>Eukaryota</taxon>
        <taxon>Sar</taxon>
        <taxon>Alveolata</taxon>
        <taxon>Dinophyceae</taxon>
        <taxon>Suessiales</taxon>
        <taxon>Symbiodiniaceae</taxon>
        <taxon>Symbiodinium</taxon>
    </lineage>
</organism>
<comment type="caution">
    <text evidence="2">The sequence shown here is derived from an EMBL/GenBank/DDBJ whole genome shotgun (WGS) entry which is preliminary data.</text>
</comment>
<accession>A0A812X0G4</accession>
<protein>
    <recommendedName>
        <fullName evidence="1">PX domain-containing protein</fullName>
    </recommendedName>
</protein>
<gene>
    <name evidence="2" type="ORF">SNEC2469_LOCUS20515</name>
</gene>
<dbReference type="EMBL" id="CAJNJA010035753">
    <property type="protein sequence ID" value="CAE7710909.1"/>
    <property type="molecule type" value="Genomic_DNA"/>
</dbReference>
<dbReference type="OrthoDB" id="447042at2759"/>
<dbReference type="Pfam" id="PF00787">
    <property type="entry name" value="PX"/>
    <property type="match status" value="1"/>
</dbReference>
<keyword evidence="3" id="KW-1185">Reference proteome</keyword>
<dbReference type="PROSITE" id="PS50195">
    <property type="entry name" value="PX"/>
    <property type="match status" value="1"/>
</dbReference>
<reference evidence="2" key="1">
    <citation type="submission" date="2021-02" db="EMBL/GenBank/DDBJ databases">
        <authorList>
            <person name="Dougan E. K."/>
            <person name="Rhodes N."/>
            <person name="Thang M."/>
            <person name="Chan C."/>
        </authorList>
    </citation>
    <scope>NUCLEOTIDE SEQUENCE</scope>
</reference>
<proteinExistence type="predicted"/>
<evidence type="ECO:0000313" key="3">
    <source>
        <dbReference type="Proteomes" id="UP000601435"/>
    </source>
</evidence>
<dbReference type="AlphaFoldDB" id="A0A812X0G4"/>
<evidence type="ECO:0000259" key="1">
    <source>
        <dbReference type="PROSITE" id="PS50195"/>
    </source>
</evidence>
<feature type="domain" description="PX" evidence="1">
    <location>
        <begin position="1"/>
        <end position="112"/>
    </location>
</feature>
<dbReference type="SUPFAM" id="SSF64268">
    <property type="entry name" value="PX domain"/>
    <property type="match status" value="1"/>
</dbReference>
<dbReference type="Proteomes" id="UP000601435">
    <property type="component" value="Unassembled WGS sequence"/>
</dbReference>